<reference evidence="3 4" key="1">
    <citation type="submission" date="2023-06" db="EMBL/GenBank/DDBJ databases">
        <title>Draft genome sequence of Gleimia hominis type strain CCUG 57540T.</title>
        <authorList>
            <person name="Salva-Serra F."/>
            <person name="Cardew S."/>
            <person name="Jensie Markopoulos S."/>
            <person name="Ohlen M."/>
            <person name="Inganas E."/>
            <person name="Svensson-Stadler L."/>
            <person name="Moore E.R.B."/>
        </authorList>
    </citation>
    <scope>NUCLEOTIDE SEQUENCE [LARGE SCALE GENOMIC DNA]</scope>
    <source>
        <strain evidence="3 4">CCUG 57540</strain>
    </source>
</reference>
<dbReference type="Pfam" id="PF01380">
    <property type="entry name" value="SIS"/>
    <property type="match status" value="1"/>
</dbReference>
<keyword evidence="1" id="KW-0677">Repeat</keyword>
<dbReference type="PANTHER" id="PTHR10937">
    <property type="entry name" value="GLUCOSAMINE--FRUCTOSE-6-PHOSPHATE AMINOTRANSFERASE, ISOMERIZING"/>
    <property type="match status" value="1"/>
</dbReference>
<name>A0ABU3IAX9_9ACTO</name>
<accession>A0ABU3IAX9</accession>
<dbReference type="EMBL" id="JASXSX010000001">
    <property type="protein sequence ID" value="MDT3767537.1"/>
    <property type="molecule type" value="Genomic_DNA"/>
</dbReference>
<dbReference type="InterPro" id="IPR046348">
    <property type="entry name" value="SIS_dom_sf"/>
</dbReference>
<sequence>MSLTVDEIMSQPDLWLKLSTRPTDALPDNDKKVAVIGCGTSWFMAQAYCRYRQLNCNAVSDAYTATEFPDFYDYDALILLSRSGTTSEIVELAKHCHENDIHAILITAVAGGPASPYVDSEIVFEEADEESVVQTRFATTALAWLLSSLDFDVKAAAEDCRKALEAEIPQRWVEADQITFLGMGWTIGIANEAALKCREASQSWTEAYSAMEYRHGPISIAQPGRLVWVFGEVPAGLDKQVEQTGAEMVTSEWNPLSHLVLAQRVAVARAENRGLNPDTPRHLTRSVILSDDE</sequence>
<dbReference type="Gene3D" id="3.40.50.10490">
    <property type="entry name" value="Glucose-6-phosphate isomerase like protein, domain 1"/>
    <property type="match status" value="3"/>
</dbReference>
<dbReference type="InterPro" id="IPR035490">
    <property type="entry name" value="GlmS/FrlB_SIS"/>
</dbReference>
<dbReference type="Proteomes" id="UP001247542">
    <property type="component" value="Unassembled WGS sequence"/>
</dbReference>
<evidence type="ECO:0000313" key="3">
    <source>
        <dbReference type="EMBL" id="MDT3767537.1"/>
    </source>
</evidence>
<evidence type="ECO:0000259" key="2">
    <source>
        <dbReference type="PROSITE" id="PS51464"/>
    </source>
</evidence>
<protein>
    <submittedName>
        <fullName evidence="3">SIS domain-containing protein</fullName>
    </submittedName>
</protein>
<feature type="domain" description="SIS" evidence="2">
    <location>
        <begin position="23"/>
        <end position="156"/>
    </location>
</feature>
<proteinExistence type="predicted"/>
<dbReference type="SUPFAM" id="SSF53697">
    <property type="entry name" value="SIS domain"/>
    <property type="match status" value="1"/>
</dbReference>
<evidence type="ECO:0000256" key="1">
    <source>
        <dbReference type="ARBA" id="ARBA00022737"/>
    </source>
</evidence>
<dbReference type="CDD" id="cd05009">
    <property type="entry name" value="SIS_GlmS_GlmD_2"/>
    <property type="match status" value="1"/>
</dbReference>
<evidence type="ECO:0000313" key="4">
    <source>
        <dbReference type="Proteomes" id="UP001247542"/>
    </source>
</evidence>
<comment type="caution">
    <text evidence="3">The sequence shown here is derived from an EMBL/GenBank/DDBJ whole genome shotgun (WGS) entry which is preliminary data.</text>
</comment>
<dbReference type="RefSeq" id="WP_313273175.1">
    <property type="nucleotide sequence ID" value="NZ_JASXSX010000001.1"/>
</dbReference>
<keyword evidence="4" id="KW-1185">Reference proteome</keyword>
<dbReference type="InterPro" id="IPR035466">
    <property type="entry name" value="GlmS/AgaS_SIS"/>
</dbReference>
<organism evidence="3 4">
    <name type="scientific">Gleimia hominis</name>
    <dbReference type="NCBI Taxonomy" id="595468"/>
    <lineage>
        <taxon>Bacteria</taxon>
        <taxon>Bacillati</taxon>
        <taxon>Actinomycetota</taxon>
        <taxon>Actinomycetes</taxon>
        <taxon>Actinomycetales</taxon>
        <taxon>Actinomycetaceae</taxon>
        <taxon>Gleimia</taxon>
    </lineage>
</organism>
<dbReference type="CDD" id="cd05008">
    <property type="entry name" value="SIS_GlmS_GlmD_1"/>
    <property type="match status" value="1"/>
</dbReference>
<dbReference type="InterPro" id="IPR001347">
    <property type="entry name" value="SIS_dom"/>
</dbReference>
<dbReference type="PROSITE" id="PS51464">
    <property type="entry name" value="SIS"/>
    <property type="match status" value="1"/>
</dbReference>
<gene>
    <name evidence="3" type="ORF">QS713_05605</name>
</gene>